<evidence type="ECO:0000256" key="1">
    <source>
        <dbReference type="ARBA" id="ARBA00004141"/>
    </source>
</evidence>
<feature type="transmembrane region" description="Helical" evidence="7">
    <location>
        <begin position="297"/>
        <end position="319"/>
    </location>
</feature>
<sequence length="430" mass="49829">MARHHPGAEDPLCCCEYFDTDGQRNHIVMCCCNCDALDTVCDRWLTCKDVSPESSQKLIATIEDRCRLPWLYGAIQIKLDVVLPMLAVPSGLLLASVSLFWTVVAAVIFPTLLLLFYRVWTRQLRHRRSQLFYIWGVTSLVITYYIFLLVVSYREILAWEMLLESSLFMLTLCALYHARKSPGVMTQSLVKKQQRQPWKNQWHFQPLDGNISRLIGEEEERDGETAQELGDNSHKLRLQTLPDPDRDWRESAWCKECRLQKLPRSGHCPVCNVCVMGRDHHCLWIDNCIGASNHRSFFLCLLLVIVTGCYGSHLTLTTICTPEIYLDWFLWPSDCRFMYDDSVTAICFVGACYTIVCTTAMTFLLVQQILLISQNVTSYELHLARQRSQTTYLFFVLGHERNRGFCQNWFDFVSGRRKRRTFSVVHGMTV</sequence>
<feature type="transmembrane region" description="Helical" evidence="7">
    <location>
        <begin position="131"/>
        <end position="150"/>
    </location>
</feature>
<dbReference type="EC" id="2.3.1.225" evidence="7"/>
<evidence type="ECO:0000256" key="7">
    <source>
        <dbReference type="RuleBase" id="RU079119"/>
    </source>
</evidence>
<dbReference type="GO" id="GO:0016020">
    <property type="term" value="C:membrane"/>
    <property type="evidence" value="ECO:0007669"/>
    <property type="project" value="UniProtKB-SubCell"/>
</dbReference>
<dbReference type="PROSITE" id="PS50216">
    <property type="entry name" value="DHHC"/>
    <property type="match status" value="1"/>
</dbReference>
<dbReference type="Pfam" id="PF01529">
    <property type="entry name" value="DHHC"/>
    <property type="match status" value="1"/>
</dbReference>
<evidence type="ECO:0000256" key="3">
    <source>
        <dbReference type="ARBA" id="ARBA00022692"/>
    </source>
</evidence>
<dbReference type="EMBL" id="JAODUO010000075">
    <property type="protein sequence ID" value="KAK2190597.1"/>
    <property type="molecule type" value="Genomic_DNA"/>
</dbReference>
<evidence type="ECO:0000256" key="2">
    <source>
        <dbReference type="ARBA" id="ARBA00022679"/>
    </source>
</evidence>
<keyword evidence="6 7" id="KW-0012">Acyltransferase</keyword>
<dbReference type="PANTHER" id="PTHR12246">
    <property type="entry name" value="PALMITOYLTRANSFERASE ZDHHC16"/>
    <property type="match status" value="1"/>
</dbReference>
<keyword evidence="2 7" id="KW-0808">Transferase</keyword>
<keyword evidence="4 7" id="KW-1133">Transmembrane helix</keyword>
<comment type="catalytic activity">
    <reaction evidence="7">
        <text>L-cysteinyl-[protein] + hexadecanoyl-CoA = S-hexadecanoyl-L-cysteinyl-[protein] + CoA</text>
        <dbReference type="Rhea" id="RHEA:36683"/>
        <dbReference type="Rhea" id="RHEA-COMP:10131"/>
        <dbReference type="Rhea" id="RHEA-COMP:11032"/>
        <dbReference type="ChEBI" id="CHEBI:29950"/>
        <dbReference type="ChEBI" id="CHEBI:57287"/>
        <dbReference type="ChEBI" id="CHEBI:57379"/>
        <dbReference type="ChEBI" id="CHEBI:74151"/>
        <dbReference type="EC" id="2.3.1.225"/>
    </reaction>
</comment>
<name>A0AAD9P9I3_RIDPI</name>
<evidence type="ECO:0000256" key="6">
    <source>
        <dbReference type="ARBA" id="ARBA00023315"/>
    </source>
</evidence>
<gene>
    <name evidence="9" type="ORF">NP493_75g09010</name>
</gene>
<organism evidence="9 10">
    <name type="scientific">Ridgeia piscesae</name>
    <name type="common">Tubeworm</name>
    <dbReference type="NCBI Taxonomy" id="27915"/>
    <lineage>
        <taxon>Eukaryota</taxon>
        <taxon>Metazoa</taxon>
        <taxon>Spiralia</taxon>
        <taxon>Lophotrochozoa</taxon>
        <taxon>Annelida</taxon>
        <taxon>Polychaeta</taxon>
        <taxon>Sedentaria</taxon>
        <taxon>Canalipalpata</taxon>
        <taxon>Sabellida</taxon>
        <taxon>Siboglinidae</taxon>
        <taxon>Ridgeia</taxon>
    </lineage>
</organism>
<accession>A0AAD9P9I3</accession>
<proteinExistence type="inferred from homology"/>
<feature type="domain" description="Palmitoyltransferase DHHC" evidence="8">
    <location>
        <begin position="250"/>
        <end position="380"/>
    </location>
</feature>
<keyword evidence="5 7" id="KW-0472">Membrane</keyword>
<dbReference type="AlphaFoldDB" id="A0AAD9P9I3"/>
<keyword evidence="3 7" id="KW-0812">Transmembrane</keyword>
<feature type="transmembrane region" description="Helical" evidence="7">
    <location>
        <begin position="92"/>
        <end position="119"/>
    </location>
</feature>
<comment type="caution">
    <text evidence="9">The sequence shown here is derived from an EMBL/GenBank/DDBJ whole genome shotgun (WGS) entry which is preliminary data.</text>
</comment>
<comment type="subcellular location">
    <subcellularLocation>
        <location evidence="1">Membrane</location>
        <topology evidence="1">Multi-pass membrane protein</topology>
    </subcellularLocation>
</comment>
<evidence type="ECO:0000259" key="8">
    <source>
        <dbReference type="Pfam" id="PF01529"/>
    </source>
</evidence>
<dbReference type="InterPro" id="IPR039859">
    <property type="entry name" value="PFA4/ZDH16/20/ERF2-like"/>
</dbReference>
<feature type="transmembrane region" description="Helical" evidence="7">
    <location>
        <begin position="156"/>
        <end position="178"/>
    </location>
</feature>
<keyword evidence="10" id="KW-1185">Reference proteome</keyword>
<protein>
    <recommendedName>
        <fullName evidence="7">Palmitoyltransferase</fullName>
        <ecNumber evidence="7">2.3.1.225</ecNumber>
    </recommendedName>
</protein>
<evidence type="ECO:0000313" key="10">
    <source>
        <dbReference type="Proteomes" id="UP001209878"/>
    </source>
</evidence>
<comment type="domain">
    <text evidence="7">The DHHC domain is required for palmitoyltransferase activity.</text>
</comment>
<dbReference type="GO" id="GO:0019706">
    <property type="term" value="F:protein-cysteine S-palmitoyltransferase activity"/>
    <property type="evidence" value="ECO:0007669"/>
    <property type="project" value="UniProtKB-EC"/>
</dbReference>
<comment type="similarity">
    <text evidence="7">Belongs to the DHHC palmitoyltransferase family.</text>
</comment>
<reference evidence="9" key="1">
    <citation type="journal article" date="2023" name="Mol. Biol. Evol.">
        <title>Third-Generation Sequencing Reveals the Adaptive Role of the Epigenome in Three Deep-Sea Polychaetes.</title>
        <authorList>
            <person name="Perez M."/>
            <person name="Aroh O."/>
            <person name="Sun Y."/>
            <person name="Lan Y."/>
            <person name="Juniper S.K."/>
            <person name="Young C.R."/>
            <person name="Angers B."/>
            <person name="Qian P.Y."/>
        </authorList>
    </citation>
    <scope>NUCLEOTIDE SEQUENCE</scope>
    <source>
        <strain evidence="9">R07B-5</strain>
    </source>
</reference>
<evidence type="ECO:0000313" key="9">
    <source>
        <dbReference type="EMBL" id="KAK2190597.1"/>
    </source>
</evidence>
<feature type="transmembrane region" description="Helical" evidence="7">
    <location>
        <begin position="343"/>
        <end position="366"/>
    </location>
</feature>
<dbReference type="Proteomes" id="UP001209878">
    <property type="component" value="Unassembled WGS sequence"/>
</dbReference>
<dbReference type="InterPro" id="IPR001594">
    <property type="entry name" value="Palmitoyltrfase_DHHC"/>
</dbReference>
<evidence type="ECO:0000256" key="5">
    <source>
        <dbReference type="ARBA" id="ARBA00023136"/>
    </source>
</evidence>
<evidence type="ECO:0000256" key="4">
    <source>
        <dbReference type="ARBA" id="ARBA00022989"/>
    </source>
</evidence>